<keyword evidence="1" id="KW-1185">Reference proteome</keyword>
<dbReference type="InterPro" id="IPR013785">
    <property type="entry name" value="Aldolase_TIM"/>
</dbReference>
<reference evidence="2" key="2">
    <citation type="submission" date="2025-08" db="UniProtKB">
        <authorList>
            <consortium name="RefSeq"/>
        </authorList>
    </citation>
    <scope>IDENTIFICATION</scope>
    <source>
        <tissue evidence="2">Leaf</tissue>
    </source>
</reference>
<dbReference type="GeneID" id="110790941"/>
<dbReference type="KEGG" id="soe:110790941"/>
<dbReference type="PANTHER" id="PTHR31033:SF18">
    <property type="entry name" value="OS06G0115800 PROTEIN"/>
    <property type="match status" value="1"/>
</dbReference>
<dbReference type="RefSeq" id="XP_021851383.2">
    <property type="nucleotide sequence ID" value="XM_021995691.2"/>
</dbReference>
<accession>A0A9R0IL71</accession>
<evidence type="ECO:0000313" key="1">
    <source>
        <dbReference type="Proteomes" id="UP000813463"/>
    </source>
</evidence>
<dbReference type="GO" id="GO:0009507">
    <property type="term" value="C:chloroplast"/>
    <property type="evidence" value="ECO:0000318"/>
    <property type="project" value="GO_Central"/>
</dbReference>
<dbReference type="Proteomes" id="UP000813463">
    <property type="component" value="Chromosome 6"/>
</dbReference>
<dbReference type="AlphaFoldDB" id="A0A9R0IL71"/>
<organism evidence="1 2">
    <name type="scientific">Spinacia oleracea</name>
    <name type="common">Spinach</name>
    <dbReference type="NCBI Taxonomy" id="3562"/>
    <lineage>
        <taxon>Eukaryota</taxon>
        <taxon>Viridiplantae</taxon>
        <taxon>Streptophyta</taxon>
        <taxon>Embryophyta</taxon>
        <taxon>Tracheophyta</taxon>
        <taxon>Spermatophyta</taxon>
        <taxon>Magnoliopsida</taxon>
        <taxon>eudicotyledons</taxon>
        <taxon>Gunneridae</taxon>
        <taxon>Pentapetalae</taxon>
        <taxon>Caryophyllales</taxon>
        <taxon>Chenopodiaceae</taxon>
        <taxon>Chenopodioideae</taxon>
        <taxon>Anserineae</taxon>
        <taxon>Spinacia</taxon>
    </lineage>
</organism>
<sequence length="147" mass="16238">MSIHFIGPGNHNGSSTTLQVAGCKGPIFEDGPNFDLAFNLFHVKDGVVPLSRKSRFHADDHLDPRSAQVFNPLAAKVATISLSAFGLGGPFAFNFFSDKWKKEKQKSESSGEKHNFAQDGRRIKKYRGMGYLEAMTKGSDQRYLGDI</sequence>
<name>A0A9R0IL71_SPIOL</name>
<evidence type="ECO:0000313" key="2">
    <source>
        <dbReference type="RefSeq" id="XP_021851383.2"/>
    </source>
</evidence>
<dbReference type="PANTHER" id="PTHR31033">
    <property type="entry name" value="PROTEIN, PUTATIVE-RELATED"/>
    <property type="match status" value="1"/>
</dbReference>
<protein>
    <submittedName>
        <fullName evidence="2">Uncharacterized protein</fullName>
    </submittedName>
</protein>
<gene>
    <name evidence="2" type="primary">LOC110790941</name>
</gene>
<proteinExistence type="predicted"/>
<dbReference type="Gene3D" id="3.20.20.70">
    <property type="entry name" value="Aldolase class I"/>
    <property type="match status" value="1"/>
</dbReference>
<reference evidence="1" key="1">
    <citation type="journal article" date="2021" name="Nat. Commun.">
        <title>Genomic analyses provide insights into spinach domestication and the genetic basis of agronomic traits.</title>
        <authorList>
            <person name="Cai X."/>
            <person name="Sun X."/>
            <person name="Xu C."/>
            <person name="Sun H."/>
            <person name="Wang X."/>
            <person name="Ge C."/>
            <person name="Zhang Z."/>
            <person name="Wang Q."/>
            <person name="Fei Z."/>
            <person name="Jiao C."/>
            <person name="Wang Q."/>
        </authorList>
    </citation>
    <scope>NUCLEOTIDE SEQUENCE [LARGE SCALE GENOMIC DNA]</scope>
    <source>
        <strain evidence="1">cv. Varoflay</strain>
    </source>
</reference>